<feature type="domain" description="Cytochrome c" evidence="8">
    <location>
        <begin position="218"/>
        <end position="302"/>
    </location>
</feature>
<evidence type="ECO:0000256" key="7">
    <source>
        <dbReference type="SAM" id="SignalP"/>
    </source>
</evidence>
<dbReference type="Proteomes" id="UP000754644">
    <property type="component" value="Unassembled WGS sequence"/>
</dbReference>
<evidence type="ECO:0000256" key="2">
    <source>
        <dbReference type="ARBA" id="ARBA00022617"/>
    </source>
</evidence>
<dbReference type="EMBL" id="JABMOJ010000168">
    <property type="protein sequence ID" value="NQV64633.1"/>
    <property type="molecule type" value="Genomic_DNA"/>
</dbReference>
<dbReference type="GO" id="GO:0009055">
    <property type="term" value="F:electron transfer activity"/>
    <property type="evidence" value="ECO:0007669"/>
    <property type="project" value="InterPro"/>
</dbReference>
<dbReference type="PRINTS" id="PR00607">
    <property type="entry name" value="CYTCHROMECIE"/>
</dbReference>
<dbReference type="InterPro" id="IPR009056">
    <property type="entry name" value="Cyt_c-like_dom"/>
</dbReference>
<dbReference type="InterPro" id="IPR036909">
    <property type="entry name" value="Cyt_c-like_dom_sf"/>
</dbReference>
<dbReference type="PROSITE" id="PS51007">
    <property type="entry name" value="CYTC"/>
    <property type="match status" value="2"/>
</dbReference>
<keyword evidence="2 6" id="KW-0349">Heme</keyword>
<evidence type="ECO:0000259" key="8">
    <source>
        <dbReference type="PROSITE" id="PS51007"/>
    </source>
</evidence>
<keyword evidence="3 6" id="KW-0479">Metal-binding</keyword>
<evidence type="ECO:0000256" key="5">
    <source>
        <dbReference type="ARBA" id="ARBA00023004"/>
    </source>
</evidence>
<dbReference type="InterPro" id="IPR051459">
    <property type="entry name" value="Cytochrome_c-type_DH"/>
</dbReference>
<keyword evidence="7" id="KW-0732">Signal</keyword>
<keyword evidence="4" id="KW-0249">Electron transport</keyword>
<dbReference type="PANTHER" id="PTHR35008">
    <property type="entry name" value="BLL4482 PROTEIN-RELATED"/>
    <property type="match status" value="1"/>
</dbReference>
<dbReference type="InterPro" id="IPR002323">
    <property type="entry name" value="Cyt_CIE"/>
</dbReference>
<evidence type="ECO:0000313" key="9">
    <source>
        <dbReference type="EMBL" id="NQV64633.1"/>
    </source>
</evidence>
<sequence length="303" mass="32917">MCNFRKFFAVVALIFISNSILADGSAGYYGYGKPATATEIAGWDIDIRADGQGLPPGSGSVEDGEVIYEAKCAECHGSFGEGVGQFPVLAGGMGTMNAQRPLKTVGSYWAHASTLWDYIRRAMPFMQPESLETDEVYALVAYVLYLNDVVGDDYVMTQDNFTDIQLANREHFVPDPRPDVHNTRCMENCKNAADIKIVSIVRRPEPTPAEVALAAEPAKPHAGEKVYNQYCIICHKAGVAGAPKKGDAKEWNTRLEAGIAVVTEHALKGYTGNSGVMPAKGGFTQLSDEEVRQAVQYLVEPNE</sequence>
<feature type="chain" id="PRO_5037629272" evidence="7">
    <location>
        <begin position="23"/>
        <end position="303"/>
    </location>
</feature>
<keyword evidence="5 6" id="KW-0408">Iron</keyword>
<name>A0A973A8D9_9GAMM</name>
<dbReference type="AlphaFoldDB" id="A0A973A8D9"/>
<comment type="caution">
    <text evidence="9">The sequence shown here is derived from an EMBL/GenBank/DDBJ whole genome shotgun (WGS) entry which is preliminary data.</text>
</comment>
<evidence type="ECO:0000256" key="1">
    <source>
        <dbReference type="ARBA" id="ARBA00022448"/>
    </source>
</evidence>
<reference evidence="9" key="1">
    <citation type="submission" date="2020-05" db="EMBL/GenBank/DDBJ databases">
        <title>Sulfur intermediates as new biogeochemical hubs in an aquatic model microbial ecosystem.</title>
        <authorList>
            <person name="Vigneron A."/>
        </authorList>
    </citation>
    <scope>NUCLEOTIDE SEQUENCE</scope>
    <source>
        <strain evidence="9">Bin.250</strain>
    </source>
</reference>
<protein>
    <submittedName>
        <fullName evidence="9">C-type cytochrome</fullName>
    </submittedName>
</protein>
<accession>A0A973A8D9</accession>
<evidence type="ECO:0000256" key="6">
    <source>
        <dbReference type="PROSITE-ProRule" id="PRU00433"/>
    </source>
</evidence>
<dbReference type="SUPFAM" id="SSF46626">
    <property type="entry name" value="Cytochrome c"/>
    <property type="match status" value="2"/>
</dbReference>
<evidence type="ECO:0000256" key="3">
    <source>
        <dbReference type="ARBA" id="ARBA00022723"/>
    </source>
</evidence>
<dbReference type="Pfam" id="PF00034">
    <property type="entry name" value="Cytochrom_C"/>
    <property type="match status" value="1"/>
</dbReference>
<evidence type="ECO:0000256" key="4">
    <source>
        <dbReference type="ARBA" id="ARBA00022982"/>
    </source>
</evidence>
<gene>
    <name evidence="9" type="ORF">HQ497_04635</name>
</gene>
<proteinExistence type="predicted"/>
<feature type="domain" description="Cytochrome c" evidence="8">
    <location>
        <begin position="59"/>
        <end position="147"/>
    </location>
</feature>
<feature type="signal peptide" evidence="7">
    <location>
        <begin position="1"/>
        <end position="22"/>
    </location>
</feature>
<dbReference type="Pfam" id="PF13442">
    <property type="entry name" value="Cytochrome_CBB3"/>
    <property type="match status" value="1"/>
</dbReference>
<dbReference type="GO" id="GO:0020037">
    <property type="term" value="F:heme binding"/>
    <property type="evidence" value="ECO:0007669"/>
    <property type="project" value="InterPro"/>
</dbReference>
<keyword evidence="1" id="KW-0813">Transport</keyword>
<dbReference type="Gene3D" id="1.10.760.10">
    <property type="entry name" value="Cytochrome c-like domain"/>
    <property type="match status" value="2"/>
</dbReference>
<dbReference type="PANTHER" id="PTHR35008:SF8">
    <property type="entry name" value="ALCOHOL DEHYDROGENASE CYTOCHROME C SUBUNIT"/>
    <property type="match status" value="1"/>
</dbReference>
<evidence type="ECO:0000313" key="10">
    <source>
        <dbReference type="Proteomes" id="UP000754644"/>
    </source>
</evidence>
<dbReference type="GO" id="GO:0005506">
    <property type="term" value="F:iron ion binding"/>
    <property type="evidence" value="ECO:0007669"/>
    <property type="project" value="InterPro"/>
</dbReference>
<organism evidence="9 10">
    <name type="scientific">SAR86 cluster bacterium</name>
    <dbReference type="NCBI Taxonomy" id="2030880"/>
    <lineage>
        <taxon>Bacteria</taxon>
        <taxon>Pseudomonadati</taxon>
        <taxon>Pseudomonadota</taxon>
        <taxon>Gammaproteobacteria</taxon>
        <taxon>SAR86 cluster</taxon>
    </lineage>
</organism>